<comment type="cofactor">
    <cofactor evidence="1">
        <name>Fe(2+)</name>
        <dbReference type="ChEBI" id="CHEBI:29033"/>
    </cofactor>
</comment>
<evidence type="ECO:0000313" key="2">
    <source>
        <dbReference type="Proteomes" id="UP000095284"/>
    </source>
</evidence>
<name>A0A1I7RPW3_BURXY</name>
<dbReference type="eggNOG" id="KOG4176">
    <property type="taxonomic scope" value="Eukaryota"/>
</dbReference>
<evidence type="ECO:0000313" key="3">
    <source>
        <dbReference type="WBParaSite" id="BXY_0275400.1"/>
    </source>
</evidence>
<protein>
    <submittedName>
        <fullName evidence="3">2OG-FeII_Oxy_2 domain-containing protein</fullName>
    </submittedName>
</protein>
<dbReference type="SUPFAM" id="SSF51197">
    <property type="entry name" value="Clavaminate synthase-like"/>
    <property type="match status" value="1"/>
</dbReference>
<dbReference type="PANTHER" id="PTHR21052:SF0">
    <property type="entry name" value="ALPHA-KETOGLUTARATE-DEPENDENT DIOXYGENASE ALKB HOMOLOG 7, MITOCHONDRIAL"/>
    <property type="match status" value="1"/>
</dbReference>
<dbReference type="GO" id="GO:0006974">
    <property type="term" value="P:DNA damage response"/>
    <property type="evidence" value="ECO:0007669"/>
    <property type="project" value="InterPro"/>
</dbReference>
<sequence>MFLTRGLFRQLTLFHKIEKWPKPILDDLRQNCTVKENFVSEEEENELLMEIEPHMKRLKYEKEHWDDAIYLFRERESKKWNEQNWKVIKRIQEASLPPDAIKLSYIHILDLAKEGHIKPHIDSIRYCGTTISGVSLLSSCVMRLRHKENKELVLDLLLPRRSLYKLSNIGRFDFTHEVLSKEESEFMGEKIERDRRISVICRDLPKAQDLKPLEFKSL</sequence>
<organism evidence="2 3">
    <name type="scientific">Bursaphelenchus xylophilus</name>
    <name type="common">Pinewood nematode worm</name>
    <name type="synonym">Aphelenchoides xylophilus</name>
    <dbReference type="NCBI Taxonomy" id="6326"/>
    <lineage>
        <taxon>Eukaryota</taxon>
        <taxon>Metazoa</taxon>
        <taxon>Ecdysozoa</taxon>
        <taxon>Nematoda</taxon>
        <taxon>Chromadorea</taxon>
        <taxon>Rhabditida</taxon>
        <taxon>Tylenchina</taxon>
        <taxon>Tylenchomorpha</taxon>
        <taxon>Aphelenchoidea</taxon>
        <taxon>Aphelenchoididae</taxon>
        <taxon>Bursaphelenchus</taxon>
    </lineage>
</organism>
<dbReference type="Gene3D" id="2.60.120.590">
    <property type="entry name" value="Alpha-ketoglutarate-dependent dioxygenase AlkB-like"/>
    <property type="match status" value="1"/>
</dbReference>
<dbReference type="PANTHER" id="PTHR21052">
    <property type="entry name" value="SPERMATOGENESIS ASSOCIATED 11-RELATED"/>
    <property type="match status" value="1"/>
</dbReference>
<dbReference type="GO" id="GO:0005759">
    <property type="term" value="C:mitochondrial matrix"/>
    <property type="evidence" value="ECO:0007669"/>
    <property type="project" value="TreeGrafter"/>
</dbReference>
<dbReference type="WBParaSite" id="BXY_0275400.1">
    <property type="protein sequence ID" value="BXY_0275400.1"/>
    <property type="gene ID" value="BXY_0275400"/>
</dbReference>
<dbReference type="InterPro" id="IPR032870">
    <property type="entry name" value="ALKBH7-like"/>
</dbReference>
<evidence type="ECO:0000256" key="1">
    <source>
        <dbReference type="ARBA" id="ARBA00001954"/>
    </source>
</evidence>
<dbReference type="AlphaFoldDB" id="A0A1I7RPW3"/>
<dbReference type="InterPro" id="IPR037151">
    <property type="entry name" value="AlkB-like_sf"/>
</dbReference>
<accession>A0A1I7RPW3</accession>
<dbReference type="Proteomes" id="UP000095284">
    <property type="component" value="Unplaced"/>
</dbReference>
<reference evidence="3" key="1">
    <citation type="submission" date="2016-11" db="UniProtKB">
        <authorList>
            <consortium name="WormBaseParasite"/>
        </authorList>
    </citation>
    <scope>IDENTIFICATION</scope>
</reference>
<proteinExistence type="predicted"/>
<dbReference type="GO" id="GO:0006631">
    <property type="term" value="P:fatty acid metabolic process"/>
    <property type="evidence" value="ECO:0007669"/>
    <property type="project" value="TreeGrafter"/>
</dbReference>